<keyword evidence="1" id="KW-0812">Transmembrane</keyword>
<name>A0A4P8XJV0_9BACL</name>
<sequence>MVETFLQILLIILMLQFLYVLWNGWGWFTSGLSSVSRRDASAAPAALISVLIPARNEERNIDDALRSVLASDYPHLEVLVLDDRSEDGTAEAVRRISGMDSRVKLLEGKEMPDGWSGKVHACHQLSEAAAGEWWLFMDADARLKPGALTWAMQVAERQGRGMITGFPFQVVGTWMEKLIVPLMTFTILCHLPIRWIKRTSHPLLAAAHGAFILVERDSYQRVGGHLGIRNELVDDMALVRSFKRGKEPVQLADIHRHVTMRMYHTSAEVWSGYRKNIFEGLGRSIPLLTAMSLFYFILYVFPVLMLAYSLILAGTDLGSSELMIWSACCVLTGITVKMAADVNQGQPAWLSIFQPISMLLVILLALDSCRTAYTSRGYQWKGRYYS</sequence>
<dbReference type="PANTHER" id="PTHR43646">
    <property type="entry name" value="GLYCOSYLTRANSFERASE"/>
    <property type="match status" value="1"/>
</dbReference>
<dbReference type="PANTHER" id="PTHR43646:SF3">
    <property type="entry name" value="SLR1566 PROTEIN"/>
    <property type="match status" value="1"/>
</dbReference>
<accession>A0A4P8XJV0</accession>
<evidence type="ECO:0000313" key="3">
    <source>
        <dbReference type="EMBL" id="QCT02668.1"/>
    </source>
</evidence>
<dbReference type="CDD" id="cd00761">
    <property type="entry name" value="Glyco_tranf_GTA_type"/>
    <property type="match status" value="1"/>
</dbReference>
<keyword evidence="1" id="KW-1133">Transmembrane helix</keyword>
<dbReference type="InterPro" id="IPR001173">
    <property type="entry name" value="Glyco_trans_2-like"/>
</dbReference>
<keyword evidence="4" id="KW-1185">Reference proteome</keyword>
<proteinExistence type="predicted"/>
<feature type="domain" description="Glycosyltransferase 2-like" evidence="2">
    <location>
        <begin position="49"/>
        <end position="187"/>
    </location>
</feature>
<dbReference type="AlphaFoldDB" id="A0A4P8XJV0"/>
<dbReference type="InterPro" id="IPR029044">
    <property type="entry name" value="Nucleotide-diphossugar_trans"/>
</dbReference>
<evidence type="ECO:0000313" key="4">
    <source>
        <dbReference type="Proteomes" id="UP000300879"/>
    </source>
</evidence>
<dbReference type="Gene3D" id="3.90.550.10">
    <property type="entry name" value="Spore Coat Polysaccharide Biosynthesis Protein SpsA, Chain A"/>
    <property type="match status" value="1"/>
</dbReference>
<keyword evidence="3" id="KW-0808">Transferase</keyword>
<reference evidence="3 4" key="1">
    <citation type="submission" date="2019-05" db="EMBL/GenBank/DDBJ databases">
        <authorList>
            <person name="Chen C."/>
        </authorList>
    </citation>
    <scope>NUCLEOTIDE SEQUENCE [LARGE SCALE GENOMIC DNA]</scope>
    <source>
        <strain evidence="3 4">HB172198</strain>
    </source>
</reference>
<protein>
    <submittedName>
        <fullName evidence="3">Putative glycosyltransferase</fullName>
    </submittedName>
</protein>
<evidence type="ECO:0000256" key="1">
    <source>
        <dbReference type="SAM" id="Phobius"/>
    </source>
</evidence>
<organism evidence="3 4">
    <name type="scientific">Paenibacillus algicola</name>
    <dbReference type="NCBI Taxonomy" id="2565926"/>
    <lineage>
        <taxon>Bacteria</taxon>
        <taxon>Bacillati</taxon>
        <taxon>Bacillota</taxon>
        <taxon>Bacilli</taxon>
        <taxon>Bacillales</taxon>
        <taxon>Paenibacillaceae</taxon>
        <taxon>Paenibacillus</taxon>
    </lineage>
</organism>
<dbReference type="Pfam" id="PF00535">
    <property type="entry name" value="Glycos_transf_2"/>
    <property type="match status" value="1"/>
</dbReference>
<dbReference type="EMBL" id="CP040396">
    <property type="protein sequence ID" value="QCT02668.1"/>
    <property type="molecule type" value="Genomic_DNA"/>
</dbReference>
<dbReference type="SUPFAM" id="SSF53448">
    <property type="entry name" value="Nucleotide-diphospho-sugar transferases"/>
    <property type="match status" value="1"/>
</dbReference>
<dbReference type="Proteomes" id="UP000300879">
    <property type="component" value="Chromosome"/>
</dbReference>
<evidence type="ECO:0000259" key="2">
    <source>
        <dbReference type="Pfam" id="PF00535"/>
    </source>
</evidence>
<feature type="transmembrane region" description="Helical" evidence="1">
    <location>
        <begin position="6"/>
        <end position="28"/>
    </location>
</feature>
<dbReference type="GO" id="GO:0016740">
    <property type="term" value="F:transferase activity"/>
    <property type="evidence" value="ECO:0007669"/>
    <property type="project" value="UniProtKB-KW"/>
</dbReference>
<feature type="transmembrane region" description="Helical" evidence="1">
    <location>
        <begin position="347"/>
        <end position="366"/>
    </location>
</feature>
<feature type="transmembrane region" description="Helical" evidence="1">
    <location>
        <begin position="285"/>
        <end position="310"/>
    </location>
</feature>
<keyword evidence="1" id="KW-0472">Membrane</keyword>
<gene>
    <name evidence="3" type="ORF">E6C60_1953</name>
</gene>
<dbReference type="KEGG" id="palo:E6C60_1953"/>